<dbReference type="Proteomes" id="UP000181942">
    <property type="component" value="Unassembled WGS sequence"/>
</dbReference>
<proteinExistence type="predicted"/>
<evidence type="ECO:0000313" key="2">
    <source>
        <dbReference type="EMBL" id="SFG83840.1"/>
    </source>
</evidence>
<dbReference type="EMBL" id="FONR01000030">
    <property type="protein sequence ID" value="SFG83840.1"/>
    <property type="molecule type" value="Genomic_DNA"/>
</dbReference>
<organism evidence="2 3">
    <name type="scientific">Streptomyces mirabilis</name>
    <dbReference type="NCBI Taxonomy" id="68239"/>
    <lineage>
        <taxon>Bacteria</taxon>
        <taxon>Bacillati</taxon>
        <taxon>Actinomycetota</taxon>
        <taxon>Actinomycetes</taxon>
        <taxon>Kitasatosporales</taxon>
        <taxon>Streptomycetaceae</taxon>
        <taxon>Streptomyces</taxon>
    </lineage>
</organism>
<evidence type="ECO:0008006" key="4">
    <source>
        <dbReference type="Google" id="ProtNLM"/>
    </source>
</evidence>
<gene>
    <name evidence="2" type="ORF">SAMN02787118_13045</name>
</gene>
<dbReference type="AlphaFoldDB" id="A0A1I2V3S9"/>
<name>A0A1I2V3S9_9ACTN</name>
<feature type="chain" id="PRO_5010213235" description="Peptidase inhibitor family I36" evidence="1">
    <location>
        <begin position="28"/>
        <end position="141"/>
    </location>
</feature>
<accession>A0A1I2V3S9</accession>
<feature type="signal peptide" evidence="1">
    <location>
        <begin position="1"/>
        <end position="27"/>
    </location>
</feature>
<evidence type="ECO:0000313" key="3">
    <source>
        <dbReference type="Proteomes" id="UP000181942"/>
    </source>
</evidence>
<dbReference type="OrthoDB" id="4241101at2"/>
<sequence length="141" mass="15564">MRIKKPLAVLFSAAALAVGLGTTAAPAASADGGTSLLEQSRELGGGCWYSGSHWWCNNRSGAPVYGYKDLARFYPDSSRIVGYMYSNPSWFECRYDGANPDEYVGGPHPYRWEWTEADNGEYGWMKDTAISSETNTLPVCW</sequence>
<reference evidence="2 3" key="1">
    <citation type="submission" date="2016-10" db="EMBL/GenBank/DDBJ databases">
        <authorList>
            <person name="de Groot N.N."/>
        </authorList>
    </citation>
    <scope>NUCLEOTIDE SEQUENCE [LARGE SCALE GENOMIC DNA]</scope>
    <source>
        <strain evidence="2 3">OK461</strain>
    </source>
</reference>
<dbReference type="RefSeq" id="WP_075032880.1">
    <property type="nucleotide sequence ID" value="NZ_FONR01000030.1"/>
</dbReference>
<keyword evidence="1" id="KW-0732">Signal</keyword>
<protein>
    <recommendedName>
        <fullName evidence="4">Peptidase inhibitor family I36</fullName>
    </recommendedName>
</protein>
<evidence type="ECO:0000256" key="1">
    <source>
        <dbReference type="SAM" id="SignalP"/>
    </source>
</evidence>